<comment type="caution">
    <text evidence="12">The sequence shown here is derived from an EMBL/GenBank/DDBJ whole genome shotgun (WGS) entry which is preliminary data.</text>
</comment>
<accession>A0ABY1IKP4</accession>
<evidence type="ECO:0000259" key="11">
    <source>
        <dbReference type="Pfam" id="PF07730"/>
    </source>
</evidence>
<evidence type="ECO:0000256" key="4">
    <source>
        <dbReference type="ARBA" id="ARBA00022679"/>
    </source>
</evidence>
<dbReference type="PANTHER" id="PTHR24421">
    <property type="entry name" value="NITRATE/NITRITE SENSOR PROTEIN NARX-RELATED"/>
    <property type="match status" value="1"/>
</dbReference>
<dbReference type="Gene3D" id="3.30.565.10">
    <property type="entry name" value="Histidine kinase-like ATPase, C-terminal domain"/>
    <property type="match status" value="1"/>
</dbReference>
<name>A0ABY1IKP4_9ACTO</name>
<dbReference type="Pfam" id="PF07730">
    <property type="entry name" value="HisKA_3"/>
    <property type="match status" value="1"/>
</dbReference>
<organism evidence="12 13">
    <name type="scientific">Actinomyces denticolens</name>
    <dbReference type="NCBI Taxonomy" id="52767"/>
    <lineage>
        <taxon>Bacteria</taxon>
        <taxon>Bacillati</taxon>
        <taxon>Actinomycetota</taxon>
        <taxon>Actinomycetes</taxon>
        <taxon>Actinomycetales</taxon>
        <taxon>Actinomycetaceae</taxon>
        <taxon>Actinomyces</taxon>
    </lineage>
</organism>
<dbReference type="Gene3D" id="1.20.5.1930">
    <property type="match status" value="1"/>
</dbReference>
<feature type="transmembrane region" description="Helical" evidence="10">
    <location>
        <begin position="217"/>
        <end position="236"/>
    </location>
</feature>
<keyword evidence="6 12" id="KW-0418">Kinase</keyword>
<feature type="transmembrane region" description="Helical" evidence="10">
    <location>
        <begin position="49"/>
        <end position="78"/>
    </location>
</feature>
<keyword evidence="10" id="KW-0472">Membrane</keyword>
<dbReference type="EMBL" id="FQYL01000026">
    <property type="protein sequence ID" value="SHJ31872.1"/>
    <property type="molecule type" value="Genomic_DNA"/>
</dbReference>
<protein>
    <recommendedName>
        <fullName evidence="2">histidine kinase</fullName>
        <ecNumber evidence="2">2.7.13.3</ecNumber>
    </recommendedName>
</protein>
<reference evidence="12 13" key="1">
    <citation type="submission" date="2016-11" db="EMBL/GenBank/DDBJ databases">
        <authorList>
            <person name="Varghese N."/>
            <person name="Submissions S."/>
        </authorList>
    </citation>
    <scope>NUCLEOTIDE SEQUENCE [LARGE SCALE GENOMIC DNA]</scope>
    <source>
        <strain evidence="12 13">PA</strain>
    </source>
</reference>
<gene>
    <name evidence="12" type="ORF">SAMN05216246_1263</name>
</gene>
<dbReference type="SUPFAM" id="SSF55874">
    <property type="entry name" value="ATPase domain of HSP90 chaperone/DNA topoisomerase II/histidine kinase"/>
    <property type="match status" value="1"/>
</dbReference>
<keyword evidence="10" id="KW-0812">Transmembrane</keyword>
<evidence type="ECO:0000256" key="8">
    <source>
        <dbReference type="ARBA" id="ARBA00023012"/>
    </source>
</evidence>
<evidence type="ECO:0000313" key="13">
    <source>
        <dbReference type="Proteomes" id="UP000184390"/>
    </source>
</evidence>
<evidence type="ECO:0000256" key="10">
    <source>
        <dbReference type="SAM" id="Phobius"/>
    </source>
</evidence>
<dbReference type="RefSeq" id="WP_083600609.1">
    <property type="nucleotide sequence ID" value="NZ_FQYL01000026.1"/>
</dbReference>
<dbReference type="PANTHER" id="PTHR24421:SF10">
    <property type="entry name" value="NITRATE_NITRITE SENSOR PROTEIN NARQ"/>
    <property type="match status" value="1"/>
</dbReference>
<keyword evidence="13" id="KW-1185">Reference proteome</keyword>
<feature type="transmembrane region" description="Helical" evidence="10">
    <location>
        <begin position="179"/>
        <end position="197"/>
    </location>
</feature>
<evidence type="ECO:0000256" key="5">
    <source>
        <dbReference type="ARBA" id="ARBA00022741"/>
    </source>
</evidence>
<dbReference type="Proteomes" id="UP000184390">
    <property type="component" value="Unassembled WGS sequence"/>
</dbReference>
<evidence type="ECO:0000256" key="2">
    <source>
        <dbReference type="ARBA" id="ARBA00012438"/>
    </source>
</evidence>
<evidence type="ECO:0000256" key="9">
    <source>
        <dbReference type="SAM" id="MobiDB-lite"/>
    </source>
</evidence>
<proteinExistence type="predicted"/>
<feature type="domain" description="Signal transduction histidine kinase subgroup 3 dimerisation and phosphoacceptor" evidence="11">
    <location>
        <begin position="268"/>
        <end position="333"/>
    </location>
</feature>
<feature type="transmembrane region" description="Helical" evidence="10">
    <location>
        <begin position="279"/>
        <end position="298"/>
    </location>
</feature>
<dbReference type="InterPro" id="IPR036890">
    <property type="entry name" value="HATPase_C_sf"/>
</dbReference>
<sequence length="544" mass="57790">MSATPLNEPAAAFPGAAADLAVPGPEAAPEAPSQSPSPEGGQGRRPRRLLLRAIGASVPPIMVDLLITVAVAVFSSAIALNNLLSLKTLADVPTVRPWPPFSIAVALLCCLCLFLRRRATRIAWAIVTLALPLHDAALLVIWPVEIRATTTMDIVVYFYLPTASIILGTIAARNPPRHSCGAALVTTLTAILGQAWFEAAQAGTDPVHVLSSRAMMQNSFVFTLINLCGLVVGLTIHAQRERLTRELDRARRTALEREQVSLLAVSAERSRIAREMHDVVAHSLAVMVTMADGAAAALDRNPEMARQAIAALAETGRSALADTRRLVGVLREDPQVGALTSRATGGADDSTDIDGKRIKDLPVPEFAPPGTVASREPTSAVADLRRAAAAHADGAGGDAIPMRPAPEQADLQILVDRFASAGIPITYSWRGRDLPDDRGLQMTLFRLAQESLTNVLRYAPTTSRVSVDVERHIGTAVLTVDNDAAPGAVPMHGSGKGLIGMRERAAVYGGSVQAGPSASGWRVRAVLRWDEEDQEGSTSWQMPM</sequence>
<feature type="transmembrane region" description="Helical" evidence="10">
    <location>
        <begin position="154"/>
        <end position="172"/>
    </location>
</feature>
<keyword evidence="3" id="KW-0597">Phosphoprotein</keyword>
<comment type="catalytic activity">
    <reaction evidence="1">
        <text>ATP + protein L-histidine = ADP + protein N-phospho-L-histidine.</text>
        <dbReference type="EC" id="2.7.13.3"/>
    </reaction>
</comment>
<evidence type="ECO:0000256" key="1">
    <source>
        <dbReference type="ARBA" id="ARBA00000085"/>
    </source>
</evidence>
<dbReference type="InterPro" id="IPR050482">
    <property type="entry name" value="Sensor_HK_TwoCompSys"/>
</dbReference>
<keyword evidence="4" id="KW-0808">Transferase</keyword>
<dbReference type="EC" id="2.7.13.3" evidence="2"/>
<evidence type="ECO:0000256" key="7">
    <source>
        <dbReference type="ARBA" id="ARBA00022840"/>
    </source>
</evidence>
<feature type="region of interest" description="Disordered" evidence="9">
    <location>
        <begin position="20"/>
        <end position="44"/>
    </location>
</feature>
<feature type="transmembrane region" description="Helical" evidence="10">
    <location>
        <begin position="122"/>
        <end position="142"/>
    </location>
</feature>
<dbReference type="InterPro" id="IPR011712">
    <property type="entry name" value="Sig_transdc_His_kin_sub3_dim/P"/>
</dbReference>
<dbReference type="CDD" id="cd16917">
    <property type="entry name" value="HATPase_UhpB-NarQ-NarX-like"/>
    <property type="match status" value="1"/>
</dbReference>
<dbReference type="GO" id="GO:0016301">
    <property type="term" value="F:kinase activity"/>
    <property type="evidence" value="ECO:0007669"/>
    <property type="project" value="UniProtKB-KW"/>
</dbReference>
<keyword evidence="5" id="KW-0547">Nucleotide-binding</keyword>
<feature type="compositionally biased region" description="Basic and acidic residues" evidence="9">
    <location>
        <begin position="353"/>
        <end position="362"/>
    </location>
</feature>
<evidence type="ECO:0000313" key="12">
    <source>
        <dbReference type="EMBL" id="SHJ31872.1"/>
    </source>
</evidence>
<feature type="region of interest" description="Disordered" evidence="9">
    <location>
        <begin position="340"/>
        <end position="377"/>
    </location>
</feature>
<keyword evidence="7" id="KW-0067">ATP-binding</keyword>
<feature type="transmembrane region" description="Helical" evidence="10">
    <location>
        <begin position="98"/>
        <end position="115"/>
    </location>
</feature>
<keyword evidence="8" id="KW-0902">Two-component regulatory system</keyword>
<keyword evidence="10" id="KW-1133">Transmembrane helix</keyword>
<evidence type="ECO:0000256" key="6">
    <source>
        <dbReference type="ARBA" id="ARBA00022777"/>
    </source>
</evidence>
<feature type="compositionally biased region" description="Low complexity" evidence="9">
    <location>
        <begin position="20"/>
        <end position="39"/>
    </location>
</feature>
<evidence type="ECO:0000256" key="3">
    <source>
        <dbReference type="ARBA" id="ARBA00022553"/>
    </source>
</evidence>